<dbReference type="Gene3D" id="3.60.21.10">
    <property type="match status" value="1"/>
</dbReference>
<dbReference type="InterPro" id="IPR029052">
    <property type="entry name" value="Metallo-depent_PP-like"/>
</dbReference>
<feature type="region of interest" description="Disordered" evidence="4">
    <location>
        <begin position="401"/>
        <end position="424"/>
    </location>
</feature>
<dbReference type="GO" id="GO:0004527">
    <property type="term" value="F:exonuclease activity"/>
    <property type="evidence" value="ECO:0007669"/>
    <property type="project" value="UniProtKB-KW"/>
</dbReference>
<evidence type="ECO:0000256" key="2">
    <source>
        <dbReference type="ARBA" id="ARBA00022801"/>
    </source>
</evidence>
<keyword evidence="2" id="KW-0378">Hydrolase</keyword>
<dbReference type="EMBL" id="DTLS01000104">
    <property type="protein sequence ID" value="HGZ60300.1"/>
    <property type="molecule type" value="Genomic_DNA"/>
</dbReference>
<feature type="domain" description="Calcineurin-like phosphoesterase" evidence="5">
    <location>
        <begin position="5"/>
        <end position="204"/>
    </location>
</feature>
<dbReference type="InterPro" id="IPR041796">
    <property type="entry name" value="Mre11_N"/>
</dbReference>
<reference evidence="6" key="1">
    <citation type="journal article" date="2020" name="mSystems">
        <title>Genome- and Community-Level Interaction Insights into Carbon Utilization and Element Cycling Functions of Hydrothermarchaeota in Hydrothermal Sediment.</title>
        <authorList>
            <person name="Zhou Z."/>
            <person name="Liu Y."/>
            <person name="Xu W."/>
            <person name="Pan J."/>
            <person name="Luo Z.H."/>
            <person name="Li M."/>
        </authorList>
    </citation>
    <scope>NUCLEOTIDE SEQUENCE [LARGE SCALE GENOMIC DNA]</scope>
    <source>
        <strain evidence="6">SpSt-885</strain>
    </source>
</reference>
<evidence type="ECO:0000313" key="6">
    <source>
        <dbReference type="EMBL" id="HGZ60300.1"/>
    </source>
</evidence>
<accession>A0A7J3SKZ5</accession>
<sequence length="424" mass="47991">MMVLIAHAADIHLGKSFQRIASEERDRDIDEAFRQMLDFIISEHLKILIISGDLFDRPRPSNFTLASFKESVKEFLSSGGRIILVNGDHDTAAESDITATDLVSRYLNGVYHLRHFVKREHELNIEEDGVKLNFFGLGAIRGPRGLKQGQEIMKRINEIARTEQGRNIMVSHISIKEIFPIAEGHSLDSLPSNIDYYALGHIHRRIINNVKDGILAYPGSLEIISRDEIDDWKKKGKGFYIVDLSSREPLVHQVNLDIRPQEKFGISSEKEVQNLVAEVEKYLAQLYSDKMPVIHIELSDEIDSIKKALRPHVDRWQKQGVMTNLILNPSKAETSSIEYGTSGSMNELKIVNALVGDEHLARLIIELKNCLSMSDEQQCGEIAKEITSKKEYWDKALKEWPKSSAESSTQKKNLSEAGLGKFMG</sequence>
<dbReference type="SUPFAM" id="SSF56300">
    <property type="entry name" value="Metallo-dependent phosphatases"/>
    <property type="match status" value="1"/>
</dbReference>
<dbReference type="PANTHER" id="PTHR30337:SF0">
    <property type="entry name" value="NUCLEASE SBCCD SUBUNIT D"/>
    <property type="match status" value="1"/>
</dbReference>
<evidence type="ECO:0000256" key="3">
    <source>
        <dbReference type="ARBA" id="ARBA00022839"/>
    </source>
</evidence>
<dbReference type="InterPro" id="IPR050535">
    <property type="entry name" value="DNA_Repair-Maintenance_Comp"/>
</dbReference>
<evidence type="ECO:0000259" key="5">
    <source>
        <dbReference type="Pfam" id="PF00149"/>
    </source>
</evidence>
<proteinExistence type="predicted"/>
<evidence type="ECO:0000256" key="4">
    <source>
        <dbReference type="SAM" id="MobiDB-lite"/>
    </source>
</evidence>
<dbReference type="CDD" id="cd00840">
    <property type="entry name" value="MPP_Mre11_N"/>
    <property type="match status" value="1"/>
</dbReference>
<protein>
    <submittedName>
        <fullName evidence="6">DNA repair exonuclease</fullName>
    </submittedName>
</protein>
<keyword evidence="3 6" id="KW-0269">Exonuclease</keyword>
<organism evidence="6">
    <name type="scientific">Fervidicoccus fontis</name>
    <dbReference type="NCBI Taxonomy" id="683846"/>
    <lineage>
        <taxon>Archaea</taxon>
        <taxon>Thermoproteota</taxon>
        <taxon>Thermoprotei</taxon>
        <taxon>Fervidicoccales</taxon>
        <taxon>Fervidicoccaceae</taxon>
        <taxon>Fervidicoccus</taxon>
    </lineage>
</organism>
<name>A0A7J3SKZ5_9CREN</name>
<dbReference type="PANTHER" id="PTHR30337">
    <property type="entry name" value="COMPONENT OF ATP-DEPENDENT DSDNA EXONUCLEASE"/>
    <property type="match status" value="1"/>
</dbReference>
<comment type="caution">
    <text evidence="6">The sequence shown here is derived from an EMBL/GenBank/DDBJ whole genome shotgun (WGS) entry which is preliminary data.</text>
</comment>
<keyword evidence="1" id="KW-0540">Nuclease</keyword>
<gene>
    <name evidence="6" type="ORF">ENW83_03730</name>
</gene>
<dbReference type="Pfam" id="PF00149">
    <property type="entry name" value="Metallophos"/>
    <property type="match status" value="1"/>
</dbReference>
<dbReference type="AlphaFoldDB" id="A0A7J3SKZ5"/>
<evidence type="ECO:0000256" key="1">
    <source>
        <dbReference type="ARBA" id="ARBA00022722"/>
    </source>
</evidence>
<dbReference type="InterPro" id="IPR004843">
    <property type="entry name" value="Calcineurin-like_PHP"/>
</dbReference>